<proteinExistence type="predicted"/>
<dbReference type="InterPro" id="IPR000917">
    <property type="entry name" value="Sulfatase_N"/>
</dbReference>
<feature type="transmembrane region" description="Helical" evidence="2">
    <location>
        <begin position="129"/>
        <end position="147"/>
    </location>
</feature>
<sequence>MTRTNDDHDFAKGKTMHTTPDKAGNTTEHNTEHAAASSQSASCSMTSPIEELSIATTSHADMLSGDSRDKNGKPCKPFANWLYAVVFIVVDIAAVLIMQIGITSTGTRVKLSSPVTGAWSIIGKMFTQWNFVFILNLILVGMFYLIVLMLTNRLWVASPIVLALASIIAVADYFKVESRYEAILPSDLNFLQSNTGNIVSFIPTGSAGLIVGVIVGVIAFIALFVFLSHIDGRHGSMIRGGSQRNSVAIGAVTRILLIVLPALFLGLFTAQVGTVGSWARTLSSWLGDTPSMWDSVYDAQRNGVVPSFLRQMNPHVMEEPEGYSEATMKQVAARYAAEAKTINATRSNKLTDSTVVYILSESFADPSRVPGITLNEDTMPNIRSIKQHTTSGLMLSSGYGGGTANLEYMGLTGLSMANFSSSLTSPYQQLVPREAWTPTINQLWGSSANSIAFHPYEPSMYSRATNYKKFGFSHFYALEGSDIIKYQSKLGKSPYVSDESTYKSALEKIAGTDSNQFVQIITMQNHMPYKNWYANNQFKVKATDPDDRLGKTETESIQTYAKGVNLTDKATKEFLDKLDKLDKPVTVVFYGDHLPGIYKTASKDTDNSVVLHETDYFIWSNKASGTQGTKVSNSEYSSPNFFVAQTAEHMDAKVSPYIAFLTRMHEKISAMEPPVANKIQGWDRIPEGQDIYLDSDGNPMAESDFDSQTKQLMRDYRLIQYDITAGNGYLKSLGFMTLQ</sequence>
<dbReference type="Gene3D" id="3.40.720.10">
    <property type="entry name" value="Alkaline Phosphatase, subunit A"/>
    <property type="match status" value="1"/>
</dbReference>
<organism evidence="4 5">
    <name type="scientific">Bifidobacterium boum</name>
    <dbReference type="NCBI Taxonomy" id="78343"/>
    <lineage>
        <taxon>Bacteria</taxon>
        <taxon>Bacillati</taxon>
        <taxon>Actinomycetota</taxon>
        <taxon>Actinomycetes</taxon>
        <taxon>Bifidobacteriales</taxon>
        <taxon>Bifidobacteriaceae</taxon>
        <taxon>Bifidobacterium</taxon>
    </lineage>
</organism>
<evidence type="ECO:0000313" key="5">
    <source>
        <dbReference type="Proteomes" id="UP000029093"/>
    </source>
</evidence>
<dbReference type="Pfam" id="PF00884">
    <property type="entry name" value="Sulfatase"/>
    <property type="match status" value="1"/>
</dbReference>
<dbReference type="Proteomes" id="UP000029093">
    <property type="component" value="Unassembled WGS sequence"/>
</dbReference>
<gene>
    <name evidence="4" type="ORF">BBOU_1294</name>
</gene>
<feature type="region of interest" description="Disordered" evidence="1">
    <location>
        <begin position="1"/>
        <end position="45"/>
    </location>
</feature>
<keyword evidence="2" id="KW-0472">Membrane</keyword>
<accession>A0A086ZI58</accession>
<dbReference type="EMBL" id="JGYQ01000016">
    <property type="protein sequence ID" value="KFI46208.1"/>
    <property type="molecule type" value="Genomic_DNA"/>
</dbReference>
<evidence type="ECO:0000256" key="2">
    <source>
        <dbReference type="SAM" id="Phobius"/>
    </source>
</evidence>
<name>A0A086ZI58_9BIFI</name>
<dbReference type="SUPFAM" id="SSF53649">
    <property type="entry name" value="Alkaline phosphatase-like"/>
    <property type="match status" value="1"/>
</dbReference>
<protein>
    <submittedName>
        <fullName evidence="4">Sulfatase</fullName>
    </submittedName>
</protein>
<evidence type="ECO:0000259" key="3">
    <source>
        <dbReference type="Pfam" id="PF00884"/>
    </source>
</evidence>
<feature type="compositionally biased region" description="Basic and acidic residues" evidence="1">
    <location>
        <begin position="1"/>
        <end position="12"/>
    </location>
</feature>
<keyword evidence="2" id="KW-0812">Transmembrane</keyword>
<feature type="transmembrane region" description="Helical" evidence="2">
    <location>
        <begin position="247"/>
        <end position="268"/>
    </location>
</feature>
<evidence type="ECO:0000313" key="4">
    <source>
        <dbReference type="EMBL" id="KFI46208.1"/>
    </source>
</evidence>
<dbReference type="InterPro" id="IPR017850">
    <property type="entry name" value="Alkaline_phosphatase_core_sf"/>
</dbReference>
<feature type="transmembrane region" description="Helical" evidence="2">
    <location>
        <begin position="154"/>
        <end position="174"/>
    </location>
</feature>
<evidence type="ECO:0000256" key="1">
    <source>
        <dbReference type="SAM" id="MobiDB-lite"/>
    </source>
</evidence>
<feature type="domain" description="Sulfatase N-terminal" evidence="3">
    <location>
        <begin position="354"/>
        <end position="651"/>
    </location>
</feature>
<dbReference type="CDD" id="cd16015">
    <property type="entry name" value="LTA_synthase"/>
    <property type="match status" value="1"/>
</dbReference>
<feature type="transmembrane region" description="Helical" evidence="2">
    <location>
        <begin position="207"/>
        <end position="227"/>
    </location>
</feature>
<feature type="compositionally biased region" description="Low complexity" evidence="1">
    <location>
        <begin position="34"/>
        <end position="45"/>
    </location>
</feature>
<keyword evidence="2" id="KW-1133">Transmembrane helix</keyword>
<dbReference type="AlphaFoldDB" id="A0A086ZI58"/>
<comment type="caution">
    <text evidence="4">The sequence shown here is derived from an EMBL/GenBank/DDBJ whole genome shotgun (WGS) entry which is preliminary data.</text>
</comment>
<keyword evidence="5" id="KW-1185">Reference proteome</keyword>
<feature type="transmembrane region" description="Helical" evidence="2">
    <location>
        <begin position="78"/>
        <end position="102"/>
    </location>
</feature>
<reference evidence="4 5" key="1">
    <citation type="submission" date="2014-03" db="EMBL/GenBank/DDBJ databases">
        <title>Genomics of Bifidobacteria.</title>
        <authorList>
            <person name="Ventura M."/>
            <person name="Milani C."/>
            <person name="Lugli G.A."/>
        </authorList>
    </citation>
    <scope>NUCLEOTIDE SEQUENCE [LARGE SCALE GENOMIC DNA]</scope>
    <source>
        <strain evidence="4 5">LMG 10736</strain>
    </source>
</reference>